<dbReference type="EMBL" id="SMAF01000004">
    <property type="protein sequence ID" value="TCT00039.1"/>
    <property type="molecule type" value="Genomic_DNA"/>
</dbReference>
<evidence type="ECO:0000256" key="6">
    <source>
        <dbReference type="SAM" id="SignalP"/>
    </source>
</evidence>
<name>A0A4R3LKK6_9GAMM</name>
<dbReference type="OrthoDB" id="9812921at2"/>
<evidence type="ECO:0000256" key="3">
    <source>
        <dbReference type="ARBA" id="ARBA00022729"/>
    </source>
</evidence>
<organism evidence="8 9">
    <name type="scientific">Pseudofulvimonas gallinarii</name>
    <dbReference type="NCBI Taxonomy" id="634155"/>
    <lineage>
        <taxon>Bacteria</taxon>
        <taxon>Pseudomonadati</taxon>
        <taxon>Pseudomonadota</taxon>
        <taxon>Gammaproteobacteria</taxon>
        <taxon>Lysobacterales</taxon>
        <taxon>Rhodanobacteraceae</taxon>
        <taxon>Pseudofulvimonas</taxon>
    </lineage>
</organism>
<sequence>MRALTAAVLCSLVAVPALADTRGFDVRDLVTLERVSDPQVSPDGTLLVYAVRETDLENNKGVNSLWLRRLDRRDDEAVRLTPAGESWSSARFAGDGRLYAVSGKSGSAQVWRLPLDGSEAEQVTSYPLGIGAYGLSRDGRRIAVSMDMFLDCADIACTVQRNEARASEKASGHVYDSLFVRHWDTWKDGTRSQLFVADIGRDGKAGTPVWVSKGLNGDTPSKPFGGDGDFTFSADGSSVFFVLRDVDAALEPLSTNLDIWQAPVDGSRRPVNLTDDNDASDSTPVVSPDGRTLAYLAMSRPKYEADRQRILLRDLASGETRELAADWDRSAGSLAFSPDGKTLYVTADELGQHRLFAIDIAKGTVRALNDVGYVGAVAVGARDLVYVYDDLTTPADLFRMDLQGGNVQPLTQLNRERLQDVAFGAYEQFSFYGANDATVYGHVVKPWNYEQGKRYPVAFIIHGGPQGSMGNHWHYRWNPQTYTGAGFAAVFIDFHGSTGYGQAFTDAIRTDWGGKPLVDLQKGLATALAKYDWLDGDKVCALGASYGGYMINWIAGNWPDAFQCLVNHSGIFDARTMYYATEELWFDEWEHGGRPYYETPEVYEQFNPANHVAKWRVPMLVVHGDLDFRVPLEQGISTFTALQRKGIPSRFLRFPDENHWILKPANSILWHDTVNAWLTQWLVEKPAR</sequence>
<feature type="domain" description="Peptidase S9 prolyl oligopeptidase catalytic" evidence="7">
    <location>
        <begin position="473"/>
        <end position="682"/>
    </location>
</feature>
<dbReference type="InterPro" id="IPR001375">
    <property type="entry name" value="Peptidase_S9_cat"/>
</dbReference>
<dbReference type="PANTHER" id="PTHR42776">
    <property type="entry name" value="SERINE PEPTIDASE S9 FAMILY MEMBER"/>
    <property type="match status" value="1"/>
</dbReference>
<evidence type="ECO:0000256" key="2">
    <source>
        <dbReference type="ARBA" id="ARBA00022670"/>
    </source>
</evidence>
<evidence type="ECO:0000313" key="8">
    <source>
        <dbReference type="EMBL" id="TCT00039.1"/>
    </source>
</evidence>
<dbReference type="Proteomes" id="UP000294599">
    <property type="component" value="Unassembled WGS sequence"/>
</dbReference>
<evidence type="ECO:0000259" key="7">
    <source>
        <dbReference type="Pfam" id="PF00326"/>
    </source>
</evidence>
<dbReference type="InterPro" id="IPR029058">
    <property type="entry name" value="AB_hydrolase_fold"/>
</dbReference>
<dbReference type="RefSeq" id="WP_123523095.1">
    <property type="nucleotide sequence ID" value="NZ_JBHLWF010000088.1"/>
</dbReference>
<dbReference type="SUPFAM" id="SSF53474">
    <property type="entry name" value="alpha/beta-Hydrolases"/>
    <property type="match status" value="1"/>
</dbReference>
<dbReference type="InterPro" id="IPR011659">
    <property type="entry name" value="WD40"/>
</dbReference>
<feature type="chain" id="PRO_5030099327" evidence="6">
    <location>
        <begin position="20"/>
        <end position="688"/>
    </location>
</feature>
<keyword evidence="5" id="KW-0720">Serine protease</keyword>
<evidence type="ECO:0000256" key="4">
    <source>
        <dbReference type="ARBA" id="ARBA00022801"/>
    </source>
</evidence>
<protein>
    <submittedName>
        <fullName evidence="8">Dipeptidyl aminopeptidase/acylaminoacyl peptidase</fullName>
    </submittedName>
</protein>
<dbReference type="GO" id="GO:0004252">
    <property type="term" value="F:serine-type endopeptidase activity"/>
    <property type="evidence" value="ECO:0007669"/>
    <property type="project" value="TreeGrafter"/>
</dbReference>
<dbReference type="Pfam" id="PF07676">
    <property type="entry name" value="PD40"/>
    <property type="match status" value="2"/>
</dbReference>
<comment type="similarity">
    <text evidence="1">Belongs to the peptidase S9C family.</text>
</comment>
<dbReference type="AlphaFoldDB" id="A0A4R3LKK6"/>
<keyword evidence="3 6" id="KW-0732">Signal</keyword>
<dbReference type="GO" id="GO:0004177">
    <property type="term" value="F:aminopeptidase activity"/>
    <property type="evidence" value="ECO:0007669"/>
    <property type="project" value="UniProtKB-KW"/>
</dbReference>
<dbReference type="Pfam" id="PF00326">
    <property type="entry name" value="Peptidase_S9"/>
    <property type="match status" value="1"/>
</dbReference>
<comment type="caution">
    <text evidence="8">The sequence shown here is derived from an EMBL/GenBank/DDBJ whole genome shotgun (WGS) entry which is preliminary data.</text>
</comment>
<accession>A0A4R3LKK6</accession>
<keyword evidence="2" id="KW-0645">Protease</keyword>
<keyword evidence="9" id="KW-1185">Reference proteome</keyword>
<dbReference type="FunFam" id="3.40.50.1820:FF:000028">
    <property type="entry name" value="S9 family peptidase"/>
    <property type="match status" value="1"/>
</dbReference>
<evidence type="ECO:0000313" key="9">
    <source>
        <dbReference type="Proteomes" id="UP000294599"/>
    </source>
</evidence>
<feature type="signal peptide" evidence="6">
    <location>
        <begin position="1"/>
        <end position="19"/>
    </location>
</feature>
<reference evidence="8 9" key="1">
    <citation type="submission" date="2019-03" db="EMBL/GenBank/DDBJ databases">
        <title>Genomic Encyclopedia of Type Strains, Phase IV (KMG-IV): sequencing the most valuable type-strain genomes for metagenomic binning, comparative biology and taxonomic classification.</title>
        <authorList>
            <person name="Goeker M."/>
        </authorList>
    </citation>
    <scope>NUCLEOTIDE SEQUENCE [LARGE SCALE GENOMIC DNA]</scope>
    <source>
        <strain evidence="8 9">DSM 21944</strain>
    </source>
</reference>
<dbReference type="GO" id="GO:0006508">
    <property type="term" value="P:proteolysis"/>
    <property type="evidence" value="ECO:0007669"/>
    <property type="project" value="UniProtKB-KW"/>
</dbReference>
<evidence type="ECO:0000256" key="1">
    <source>
        <dbReference type="ARBA" id="ARBA00010040"/>
    </source>
</evidence>
<keyword evidence="8" id="KW-0031">Aminopeptidase</keyword>
<gene>
    <name evidence="8" type="ORF">EDC25_10426</name>
</gene>
<evidence type="ECO:0000256" key="5">
    <source>
        <dbReference type="ARBA" id="ARBA00022825"/>
    </source>
</evidence>
<proteinExistence type="inferred from homology"/>
<dbReference type="SUPFAM" id="SSF82171">
    <property type="entry name" value="DPP6 N-terminal domain-like"/>
    <property type="match status" value="1"/>
</dbReference>
<dbReference type="PANTHER" id="PTHR42776:SF13">
    <property type="entry name" value="DIPEPTIDYL-PEPTIDASE 5"/>
    <property type="match status" value="1"/>
</dbReference>
<keyword evidence="4" id="KW-0378">Hydrolase</keyword>
<dbReference type="Gene3D" id="3.40.50.1820">
    <property type="entry name" value="alpha/beta hydrolase"/>
    <property type="match status" value="1"/>
</dbReference>
<dbReference type="Gene3D" id="2.120.10.30">
    <property type="entry name" value="TolB, C-terminal domain"/>
    <property type="match status" value="2"/>
</dbReference>
<dbReference type="InterPro" id="IPR011042">
    <property type="entry name" value="6-blade_b-propeller_TolB-like"/>
</dbReference>